<evidence type="ECO:0000313" key="3">
    <source>
        <dbReference type="Proteomes" id="UP001195483"/>
    </source>
</evidence>
<evidence type="ECO:0000313" key="2">
    <source>
        <dbReference type="EMBL" id="KAK3585198.1"/>
    </source>
</evidence>
<feature type="transmembrane region" description="Helical" evidence="1">
    <location>
        <begin position="17"/>
        <end position="35"/>
    </location>
</feature>
<name>A0AAE0S4S3_9BIVA</name>
<keyword evidence="1" id="KW-1133">Transmembrane helix</keyword>
<reference evidence="2" key="1">
    <citation type="journal article" date="2021" name="Genome Biol. Evol.">
        <title>A High-Quality Reference Genome for a Parasitic Bivalve with Doubly Uniparental Inheritance (Bivalvia: Unionida).</title>
        <authorList>
            <person name="Smith C.H."/>
        </authorList>
    </citation>
    <scope>NUCLEOTIDE SEQUENCE</scope>
    <source>
        <strain evidence="2">CHS0354</strain>
    </source>
</reference>
<reference evidence="2" key="3">
    <citation type="submission" date="2023-05" db="EMBL/GenBank/DDBJ databases">
        <authorList>
            <person name="Smith C.H."/>
        </authorList>
    </citation>
    <scope>NUCLEOTIDE SEQUENCE</scope>
    <source>
        <strain evidence="2">CHS0354</strain>
        <tissue evidence="2">Mantle</tissue>
    </source>
</reference>
<keyword evidence="1" id="KW-0812">Transmembrane</keyword>
<reference evidence="2" key="2">
    <citation type="journal article" date="2021" name="Genome Biol. Evol.">
        <title>Developing a high-quality reference genome for a parasitic bivalve with doubly uniparental inheritance (Bivalvia: Unionida).</title>
        <authorList>
            <person name="Smith C.H."/>
        </authorList>
    </citation>
    <scope>NUCLEOTIDE SEQUENCE</scope>
    <source>
        <strain evidence="2">CHS0354</strain>
        <tissue evidence="2">Mantle</tissue>
    </source>
</reference>
<sequence length="55" mass="5892">MRDKVNPISTVSISGKYVILFTQLICFAAIRLLLLRDRSIGPVGKASASDVGSRG</sequence>
<comment type="caution">
    <text evidence="2">The sequence shown here is derived from an EMBL/GenBank/DDBJ whole genome shotgun (WGS) entry which is preliminary data.</text>
</comment>
<gene>
    <name evidence="2" type="ORF">CHS0354_027486</name>
</gene>
<feature type="non-terminal residue" evidence="2">
    <location>
        <position position="55"/>
    </location>
</feature>
<dbReference type="Proteomes" id="UP001195483">
    <property type="component" value="Unassembled WGS sequence"/>
</dbReference>
<organism evidence="2 3">
    <name type="scientific">Potamilus streckersoni</name>
    <dbReference type="NCBI Taxonomy" id="2493646"/>
    <lineage>
        <taxon>Eukaryota</taxon>
        <taxon>Metazoa</taxon>
        <taxon>Spiralia</taxon>
        <taxon>Lophotrochozoa</taxon>
        <taxon>Mollusca</taxon>
        <taxon>Bivalvia</taxon>
        <taxon>Autobranchia</taxon>
        <taxon>Heteroconchia</taxon>
        <taxon>Palaeoheterodonta</taxon>
        <taxon>Unionida</taxon>
        <taxon>Unionoidea</taxon>
        <taxon>Unionidae</taxon>
        <taxon>Ambleminae</taxon>
        <taxon>Lampsilini</taxon>
        <taxon>Potamilus</taxon>
    </lineage>
</organism>
<dbReference type="AlphaFoldDB" id="A0AAE0S4S3"/>
<keyword evidence="1" id="KW-0472">Membrane</keyword>
<dbReference type="EMBL" id="JAEAOA010001663">
    <property type="protein sequence ID" value="KAK3585198.1"/>
    <property type="molecule type" value="Genomic_DNA"/>
</dbReference>
<protein>
    <submittedName>
        <fullName evidence="2">Uncharacterized protein</fullName>
    </submittedName>
</protein>
<keyword evidence="3" id="KW-1185">Reference proteome</keyword>
<accession>A0AAE0S4S3</accession>
<proteinExistence type="predicted"/>
<evidence type="ECO:0000256" key="1">
    <source>
        <dbReference type="SAM" id="Phobius"/>
    </source>
</evidence>